<dbReference type="EMBL" id="PVQB02000675">
    <property type="protein sequence ID" value="KAF4334504.1"/>
    <property type="molecule type" value="Genomic_DNA"/>
</dbReference>
<gene>
    <name evidence="2" type="ORF">FBEOM_11662</name>
</gene>
<accession>A0A9P5AA31</accession>
<keyword evidence="3" id="KW-1185">Reference proteome</keyword>
<organism evidence="2 3">
    <name type="scientific">Fusarium beomiforme</name>
    <dbReference type="NCBI Taxonomy" id="44412"/>
    <lineage>
        <taxon>Eukaryota</taxon>
        <taxon>Fungi</taxon>
        <taxon>Dikarya</taxon>
        <taxon>Ascomycota</taxon>
        <taxon>Pezizomycotina</taxon>
        <taxon>Sordariomycetes</taxon>
        <taxon>Hypocreomycetidae</taxon>
        <taxon>Hypocreales</taxon>
        <taxon>Nectriaceae</taxon>
        <taxon>Fusarium</taxon>
        <taxon>Fusarium burgessii species complex</taxon>
    </lineage>
</organism>
<feature type="region of interest" description="Disordered" evidence="1">
    <location>
        <begin position="183"/>
        <end position="223"/>
    </location>
</feature>
<comment type="caution">
    <text evidence="2">The sequence shown here is derived from an EMBL/GenBank/DDBJ whole genome shotgun (WGS) entry which is preliminary data.</text>
</comment>
<proteinExistence type="predicted"/>
<evidence type="ECO:0000313" key="2">
    <source>
        <dbReference type="EMBL" id="KAF4334504.1"/>
    </source>
</evidence>
<name>A0A9P5AA31_9HYPO</name>
<evidence type="ECO:0000313" key="3">
    <source>
        <dbReference type="Proteomes" id="UP000730481"/>
    </source>
</evidence>
<dbReference type="Proteomes" id="UP000730481">
    <property type="component" value="Unassembled WGS sequence"/>
</dbReference>
<sequence>MMDNKSLSDRTQSLLDDIVKFNGDADDFKSLSDTLAIFVPKTNAFLALWPAVNALRQNKVTDQYMRRLGFFFKQLFGPDKDLSDKDLKLGKRQTLRGVKFYPALLIGMSLSIAKLRSSKDEYLSVICNLAAYFVDVFKLEPFFSTKNIRDAIEKAETNGFPFGDWHSDKESCKASIGSVNKFPAIDTTPNDNTPSNNDNDPLNGNTLASKRRVDEEATDATAQNLQKRMRIETAAQPEVSAAENTGRLCQEHHPKGRCPTLPCIVTQEPMEGIQLRNPSDRANAPGSQVWSATHPEDQLYDQPRLLPSIQSPNGTFEYRNPGTTDCLIAEQAFTFNLQTTTFQSGNGSTATLDMAEMMNPSFGWGLWLESMPSGSS</sequence>
<reference evidence="2" key="1">
    <citation type="journal article" date="2017" name="Mycologia">
        <title>Fusarium algeriense, sp. nov., a novel toxigenic crown rot pathogen of durum wheat from Algeria is nested in the Fusarium burgessii species complex.</title>
        <authorList>
            <person name="Laraba I."/>
            <person name="Keddad A."/>
            <person name="Boureghda H."/>
            <person name="Abdallah N."/>
            <person name="Vaughan M.M."/>
            <person name="Proctor R.H."/>
            <person name="Busman M."/>
            <person name="O'Donnell K."/>
        </authorList>
    </citation>
    <scope>NUCLEOTIDE SEQUENCE</scope>
    <source>
        <strain evidence="2">NRRL 25174</strain>
    </source>
</reference>
<feature type="compositionally biased region" description="Low complexity" evidence="1">
    <location>
        <begin position="186"/>
        <end position="203"/>
    </location>
</feature>
<protein>
    <submittedName>
        <fullName evidence="2">Uncharacterized protein</fullName>
    </submittedName>
</protein>
<reference evidence="2" key="2">
    <citation type="submission" date="2020-02" db="EMBL/GenBank/DDBJ databases">
        <title>Identification and distribution of gene clusters putatively required for synthesis of sphingolipid metabolism inhibitors in phylogenetically diverse species of the filamentous fungus Fusarium.</title>
        <authorList>
            <person name="Kim H.-S."/>
            <person name="Busman M."/>
            <person name="Brown D.W."/>
            <person name="Divon H."/>
            <person name="Uhlig S."/>
            <person name="Proctor R.H."/>
        </authorList>
    </citation>
    <scope>NUCLEOTIDE SEQUENCE</scope>
    <source>
        <strain evidence="2">NRRL 25174</strain>
    </source>
</reference>
<evidence type="ECO:0000256" key="1">
    <source>
        <dbReference type="SAM" id="MobiDB-lite"/>
    </source>
</evidence>
<dbReference type="AlphaFoldDB" id="A0A9P5AA31"/>
<dbReference type="OrthoDB" id="5102997at2759"/>